<keyword evidence="1" id="KW-0812">Transmembrane</keyword>
<accession>A0A1U7LZX4</accession>
<organism evidence="3 4">
    <name type="scientific">Peptoniphilus porci</name>
    <dbReference type="NCBI Taxonomy" id="2652280"/>
    <lineage>
        <taxon>Bacteria</taxon>
        <taxon>Bacillati</taxon>
        <taxon>Bacillota</taxon>
        <taxon>Tissierellia</taxon>
        <taxon>Tissierellales</taxon>
        <taxon>Peptoniphilaceae</taxon>
        <taxon>Peptoniphilus</taxon>
    </lineage>
</organism>
<keyword evidence="1" id="KW-1133">Transmembrane helix</keyword>
<dbReference type="Proteomes" id="UP000187166">
    <property type="component" value="Unassembled WGS sequence"/>
</dbReference>
<dbReference type="InterPro" id="IPR003646">
    <property type="entry name" value="SH3-like_bac-type"/>
</dbReference>
<dbReference type="PROSITE" id="PS51781">
    <property type="entry name" value="SH3B"/>
    <property type="match status" value="1"/>
</dbReference>
<dbReference type="Gene3D" id="2.30.30.40">
    <property type="entry name" value="SH3 Domains"/>
    <property type="match status" value="1"/>
</dbReference>
<dbReference type="SMART" id="SM00287">
    <property type="entry name" value="SH3b"/>
    <property type="match status" value="1"/>
</dbReference>
<dbReference type="AlphaFoldDB" id="A0A1U7LZX4"/>
<evidence type="ECO:0000259" key="2">
    <source>
        <dbReference type="PROSITE" id="PS51781"/>
    </source>
</evidence>
<name>A0A1U7LZX4_9FIRM</name>
<evidence type="ECO:0000256" key="1">
    <source>
        <dbReference type="SAM" id="Phobius"/>
    </source>
</evidence>
<evidence type="ECO:0000313" key="4">
    <source>
        <dbReference type="Proteomes" id="UP000187166"/>
    </source>
</evidence>
<dbReference type="SUPFAM" id="SSF48452">
    <property type="entry name" value="TPR-like"/>
    <property type="match status" value="1"/>
</dbReference>
<proteinExistence type="predicted"/>
<keyword evidence="4" id="KW-1185">Reference proteome</keyword>
<sequence length="521" mass="59672">MSFFRTLPTKLSFNTNEKIQIANAELTSGDFAIAIDILNATDSYVTNIEFAVKFKSIDKFYLFNGKEFYFAQSVNIKPYTRYFLDPFLLDERFYDARAIDIYISKYTCDGKTIPCSEKKYEINLPVIPEKKRAQIKDTLGEGIKTYGENQIDFWRCACGFINEKENTECDFCGRNKSFVLNNLTEPLINSKILNVIENTRSTSDINLKTLETHLTQTNLSKIAPNIESLKSDRTNDVSLKKPRKFSGKIIFFSLVLIFILSIISILIINFTVVSRNENKIEDARALALSGEYNEALEVYKEATKEKTTPEISKEIEKLKKLVQSNEFYQKGIEFYREKNYIDSASNFKKVIQEDDKNYSSAQDKLLSIDNIILTNVKSLYTENKISNALSLLNSYLEVVPESAKATTLKKEIESKNAIDLNKKGVQRENFEKENDYTDAAQTAKKSSELLHTYRNVATEKANLRKEPSVDSEIIKILEKGTELYILETKIEQGERIWCHVEVKSTVSGENTTGWISDKTLN</sequence>
<dbReference type="EMBL" id="MJIH01000001">
    <property type="protein sequence ID" value="OLR64970.1"/>
    <property type="molecule type" value="Genomic_DNA"/>
</dbReference>
<feature type="transmembrane region" description="Helical" evidence="1">
    <location>
        <begin position="249"/>
        <end position="272"/>
    </location>
</feature>
<dbReference type="Pfam" id="PF08239">
    <property type="entry name" value="SH3_3"/>
    <property type="match status" value="1"/>
</dbReference>
<dbReference type="STRING" id="1465756.BIV18_05305"/>
<dbReference type="InterPro" id="IPR011990">
    <property type="entry name" value="TPR-like_helical_dom_sf"/>
</dbReference>
<feature type="domain" description="SH3b" evidence="2">
    <location>
        <begin position="451"/>
        <end position="521"/>
    </location>
</feature>
<protein>
    <recommendedName>
        <fullName evidence="2">SH3b domain-containing protein</fullName>
    </recommendedName>
</protein>
<gene>
    <name evidence="3" type="ORF">BIV18_05305</name>
</gene>
<comment type="caution">
    <text evidence="3">The sequence shown here is derived from an EMBL/GenBank/DDBJ whole genome shotgun (WGS) entry which is preliminary data.</text>
</comment>
<keyword evidence="1" id="KW-0472">Membrane</keyword>
<reference evidence="3 4" key="1">
    <citation type="journal article" date="2016" name="Appl. Environ. Microbiol.">
        <title>Function and Phylogeny of Bacterial Butyryl Coenzyme A:Acetate Transferases and Their Diversity in the Proximal Colon of Swine.</title>
        <authorList>
            <person name="Trachsel J."/>
            <person name="Bayles D.O."/>
            <person name="Looft T."/>
            <person name="Levine U.Y."/>
            <person name="Allen H.K."/>
        </authorList>
    </citation>
    <scope>NUCLEOTIDE SEQUENCE [LARGE SCALE GENOMIC DNA]</scope>
    <source>
        <strain evidence="3 4">35-6-1</strain>
    </source>
</reference>
<evidence type="ECO:0000313" key="3">
    <source>
        <dbReference type="EMBL" id="OLR64970.1"/>
    </source>
</evidence>